<dbReference type="EMBL" id="GG657906">
    <property type="protein sequence ID" value="EEF78628.1"/>
    <property type="molecule type" value="Genomic_DNA"/>
</dbReference>
<dbReference type="Proteomes" id="UP000004679">
    <property type="component" value="Unassembled WGS sequence"/>
</dbReference>
<gene>
    <name evidence="10" type="ORF">MDMS009_2801</name>
</gene>
<keyword evidence="4" id="KW-0408">Iron</keyword>
<dbReference type="SUPFAM" id="SSF54719">
    <property type="entry name" value="Fe,Mn superoxide dismutase (SOD), C-terminal domain"/>
    <property type="match status" value="1"/>
</dbReference>
<dbReference type="PROSITE" id="PS00088">
    <property type="entry name" value="SOD_MN"/>
    <property type="match status" value="1"/>
</dbReference>
<evidence type="ECO:0000313" key="10">
    <source>
        <dbReference type="EMBL" id="EEF78628.1"/>
    </source>
</evidence>
<keyword evidence="3 7" id="KW-0560">Oxidoreductase</keyword>
<evidence type="ECO:0000313" key="11">
    <source>
        <dbReference type="Proteomes" id="UP000004679"/>
    </source>
</evidence>
<feature type="domain" description="Manganese/iron superoxide dismutase C-terminal" evidence="9">
    <location>
        <begin position="91"/>
        <end position="191"/>
    </location>
</feature>
<dbReference type="InterPro" id="IPR036314">
    <property type="entry name" value="SOD_C_sf"/>
</dbReference>
<dbReference type="PANTHER" id="PTHR42769:SF3">
    <property type="entry name" value="SUPEROXIDE DISMUTASE [FE] 2, CHLOROPLASTIC"/>
    <property type="match status" value="1"/>
</dbReference>
<dbReference type="PRINTS" id="PR01703">
    <property type="entry name" value="MNSODISMTASE"/>
</dbReference>
<dbReference type="AlphaFoldDB" id="C0N9N7"/>
<comment type="catalytic activity">
    <reaction evidence="5 7">
        <text>2 superoxide + 2 H(+) = H2O2 + O2</text>
        <dbReference type="Rhea" id="RHEA:20696"/>
        <dbReference type="ChEBI" id="CHEBI:15378"/>
        <dbReference type="ChEBI" id="CHEBI:15379"/>
        <dbReference type="ChEBI" id="CHEBI:16240"/>
        <dbReference type="ChEBI" id="CHEBI:18421"/>
        <dbReference type="EC" id="1.15.1.1"/>
    </reaction>
</comment>
<dbReference type="InterPro" id="IPR001189">
    <property type="entry name" value="Mn/Fe_SOD"/>
</dbReference>
<dbReference type="Pfam" id="PF02777">
    <property type="entry name" value="Sod_Fe_C"/>
    <property type="match status" value="1"/>
</dbReference>
<dbReference type="Gene3D" id="1.10.287.990">
    <property type="entry name" value="Fe,Mn superoxide dismutase (SOD) domain"/>
    <property type="match status" value="1"/>
</dbReference>
<keyword evidence="2 6" id="KW-0479">Metal-binding</keyword>
<dbReference type="GO" id="GO:0046914">
    <property type="term" value="F:transition metal ion binding"/>
    <property type="evidence" value="ECO:0007669"/>
    <property type="project" value="UniProtKB-ARBA"/>
</dbReference>
<dbReference type="FunFam" id="1.10.287.990:FF:000002">
    <property type="entry name" value="Superoxide dismutase"/>
    <property type="match status" value="1"/>
</dbReference>
<proteinExistence type="inferred from homology"/>
<evidence type="ECO:0000256" key="5">
    <source>
        <dbReference type="ARBA" id="ARBA00049204"/>
    </source>
</evidence>
<dbReference type="InterPro" id="IPR036324">
    <property type="entry name" value="Mn/Fe_SOD_N_sf"/>
</dbReference>
<protein>
    <recommendedName>
        <fullName evidence="7">Superoxide dismutase</fullName>
        <ecNumber evidence="7">1.15.1.1</ecNumber>
    </recommendedName>
</protein>
<feature type="domain" description="Manganese/iron superoxide dismutase N-terminal" evidence="8">
    <location>
        <begin position="5"/>
        <end position="84"/>
    </location>
</feature>
<dbReference type="HOGENOM" id="CLU_031625_0_0_6"/>
<dbReference type="GO" id="GO:0005737">
    <property type="term" value="C:cytoplasm"/>
    <property type="evidence" value="ECO:0007669"/>
    <property type="project" value="UniProtKB-ARBA"/>
</dbReference>
<feature type="binding site" evidence="6">
    <location>
        <position position="163"/>
    </location>
    <ligand>
        <name>Mn(2+)</name>
        <dbReference type="ChEBI" id="CHEBI:29035"/>
    </ligand>
</feature>
<dbReference type="EC" id="1.15.1.1" evidence="7"/>
<dbReference type="PIRSF" id="PIRSF000349">
    <property type="entry name" value="SODismutase"/>
    <property type="match status" value="1"/>
</dbReference>
<dbReference type="Pfam" id="PF00081">
    <property type="entry name" value="Sod_Fe_N"/>
    <property type="match status" value="1"/>
</dbReference>
<evidence type="ECO:0000256" key="1">
    <source>
        <dbReference type="ARBA" id="ARBA00008714"/>
    </source>
</evidence>
<dbReference type="PANTHER" id="PTHR42769">
    <property type="entry name" value="SUPEROXIDE DISMUTASE"/>
    <property type="match status" value="1"/>
</dbReference>
<evidence type="ECO:0000256" key="7">
    <source>
        <dbReference type="RuleBase" id="RU000414"/>
    </source>
</evidence>
<comment type="function">
    <text evidence="7">Destroys radicals which are normally produced within the cells and which are toxic to biological systems.</text>
</comment>
<organism evidence="10 11">
    <name type="scientific">Methylophaga thiooxydans DMS010</name>
    <dbReference type="NCBI Taxonomy" id="637616"/>
    <lineage>
        <taxon>Bacteria</taxon>
        <taxon>Pseudomonadati</taxon>
        <taxon>Pseudomonadota</taxon>
        <taxon>Gammaproteobacteria</taxon>
        <taxon>Thiotrichales</taxon>
        <taxon>Piscirickettsiaceae</taxon>
        <taxon>Methylophaga</taxon>
    </lineage>
</organism>
<comment type="similarity">
    <text evidence="1 7">Belongs to the iron/manganese superoxide dismutase family.</text>
</comment>
<evidence type="ECO:0000256" key="3">
    <source>
        <dbReference type="ARBA" id="ARBA00023002"/>
    </source>
</evidence>
<feature type="binding site" evidence="6">
    <location>
        <position position="29"/>
    </location>
    <ligand>
        <name>Mn(2+)</name>
        <dbReference type="ChEBI" id="CHEBI:29035"/>
    </ligand>
</feature>
<evidence type="ECO:0000256" key="2">
    <source>
        <dbReference type="ARBA" id="ARBA00022723"/>
    </source>
</evidence>
<evidence type="ECO:0000256" key="6">
    <source>
        <dbReference type="PIRSR" id="PIRSR000349-1"/>
    </source>
</evidence>
<dbReference type="InterPro" id="IPR019832">
    <property type="entry name" value="Mn/Fe_SOD_C"/>
</dbReference>
<name>C0N9N7_9GAMM</name>
<evidence type="ECO:0000259" key="8">
    <source>
        <dbReference type="Pfam" id="PF00081"/>
    </source>
</evidence>
<dbReference type="InterPro" id="IPR019831">
    <property type="entry name" value="Mn/Fe_SOD_N"/>
</dbReference>
<dbReference type="SUPFAM" id="SSF46609">
    <property type="entry name" value="Fe,Mn superoxide dismutase (SOD), N-terminal domain"/>
    <property type="match status" value="1"/>
</dbReference>
<reference evidence="10 11" key="1">
    <citation type="journal article" date="2011" name="J. Bacteriol.">
        <title>Draft genome sequence of the chemolithoheterotrophic, halophilic methylotroph Methylophaga thiooxydans DMS010.</title>
        <authorList>
            <person name="Boden R."/>
            <person name="Ferriera S."/>
            <person name="Johnson J."/>
            <person name="Kelly D.P."/>
            <person name="Murrell J.C."/>
            <person name="Schafer H."/>
        </authorList>
    </citation>
    <scope>NUCLEOTIDE SEQUENCE [LARGE SCALE GENOMIC DNA]</scope>
    <source>
        <strain evidence="10 11">DMS010</strain>
    </source>
</reference>
<evidence type="ECO:0000256" key="4">
    <source>
        <dbReference type="ARBA" id="ARBA00023004"/>
    </source>
</evidence>
<dbReference type="NCBIfam" id="NF007832">
    <property type="entry name" value="PRK10543.1"/>
    <property type="match status" value="1"/>
</dbReference>
<feature type="binding site" evidence="6">
    <location>
        <position position="159"/>
    </location>
    <ligand>
        <name>Mn(2+)</name>
        <dbReference type="ChEBI" id="CHEBI:29035"/>
    </ligand>
</feature>
<keyword evidence="11" id="KW-1185">Reference proteome</keyword>
<dbReference type="FunFam" id="3.55.40.20:FF:000001">
    <property type="entry name" value="Superoxide dismutase"/>
    <property type="match status" value="1"/>
</dbReference>
<dbReference type="GO" id="GO:0004784">
    <property type="term" value="F:superoxide dismutase activity"/>
    <property type="evidence" value="ECO:0007669"/>
    <property type="project" value="UniProtKB-EC"/>
</dbReference>
<sequence length="195" mass="21420">MNMAFELPPLPYAQNALEPTISAETLEYHYGKHHQTYVNNLNNLVPGTEFDGKSLEDIITSASGGIFNNAAQVWNHTFYWNCMTPDAKGAPSGELAAAIDSTFGSFDAFKEEFSKSAATNFGSGWTWLVKNADGSIAIANTSNAGCPLTDGQTPLLTVDVWEHAYYIDFRNARPKYLEAFWGLVNWDFVAANFAA</sequence>
<accession>C0N9N7</accession>
<dbReference type="InterPro" id="IPR019833">
    <property type="entry name" value="Mn/Fe_SOD_BS"/>
</dbReference>
<evidence type="ECO:0000259" key="9">
    <source>
        <dbReference type="Pfam" id="PF02777"/>
    </source>
</evidence>
<dbReference type="Gene3D" id="3.55.40.20">
    <property type="entry name" value="Iron/manganese superoxide dismutase, C-terminal domain"/>
    <property type="match status" value="1"/>
</dbReference>
<feature type="binding site" evidence="6">
    <location>
        <position position="76"/>
    </location>
    <ligand>
        <name>Mn(2+)</name>
        <dbReference type="ChEBI" id="CHEBI:29035"/>
    </ligand>
</feature>